<gene>
    <name evidence="1" type="ORF">FNY66_13455</name>
</gene>
<reference evidence="1" key="1">
    <citation type="submission" date="2019-07" db="EMBL/GenBank/DDBJ databases">
        <authorList>
            <person name="Wongkuna S."/>
            <person name="Scaria J."/>
        </authorList>
    </citation>
    <scope>NUCLEOTIDE SEQUENCE [LARGE SCALE GENOMIC DNA]</scope>
    <source>
        <strain evidence="1">SW178</strain>
    </source>
</reference>
<comment type="caution">
    <text evidence="1">The sequence shown here is derived from an EMBL/GenBank/DDBJ whole genome shotgun (WGS) entry which is preliminary data.</text>
</comment>
<keyword evidence="2" id="KW-1185">Reference proteome</keyword>
<proteinExistence type="predicted"/>
<accession>A0A5M9HYB4</accession>
<dbReference type="Gene3D" id="2.40.30.100">
    <property type="entry name" value="AF2212/PG0164-like"/>
    <property type="match status" value="1"/>
</dbReference>
<dbReference type="InterPro" id="IPR037079">
    <property type="entry name" value="AF2212/PG0164-like_sf"/>
</dbReference>
<dbReference type="EMBL" id="VMSO01000024">
    <property type="protein sequence ID" value="KAA8500486.1"/>
    <property type="molecule type" value="Genomic_DNA"/>
</dbReference>
<evidence type="ECO:0000313" key="2">
    <source>
        <dbReference type="Proteomes" id="UP000322025"/>
    </source>
</evidence>
<dbReference type="RefSeq" id="WP_150311469.1">
    <property type="nucleotide sequence ID" value="NZ_VMSO01000024.1"/>
</dbReference>
<dbReference type="Pfam" id="PF08922">
    <property type="entry name" value="DUF1905"/>
    <property type="match status" value="1"/>
</dbReference>
<dbReference type="OrthoDB" id="9800461at2"/>
<sequence length="95" mass="10854">MNEKIYEYDEIIRCIPEKGGAYVIFPWNIREEFGRGRVKVHAEFDGQPYDGSIVNMGVKHEDGSVCYIIGITKAIRAKINKGDGDQVHVIIKERE</sequence>
<dbReference type="SUPFAM" id="SSF141694">
    <property type="entry name" value="AF2212/PG0164-like"/>
    <property type="match status" value="1"/>
</dbReference>
<protein>
    <submittedName>
        <fullName evidence="1">DUF1905 domain-containing protein</fullName>
    </submittedName>
</protein>
<evidence type="ECO:0000313" key="1">
    <source>
        <dbReference type="EMBL" id="KAA8500486.1"/>
    </source>
</evidence>
<dbReference type="Proteomes" id="UP000322025">
    <property type="component" value="Unassembled WGS sequence"/>
</dbReference>
<name>A0A5M9HYB4_9FIRM</name>
<dbReference type="AlphaFoldDB" id="A0A5M9HYB4"/>
<dbReference type="InterPro" id="IPR015018">
    <property type="entry name" value="DUF1905"/>
</dbReference>
<organism evidence="1 2">
    <name type="scientific">Mediterraneibacter catenae</name>
    <dbReference type="NCBI Taxonomy" id="2594882"/>
    <lineage>
        <taxon>Bacteria</taxon>
        <taxon>Bacillati</taxon>
        <taxon>Bacillota</taxon>
        <taxon>Clostridia</taxon>
        <taxon>Lachnospirales</taxon>
        <taxon>Lachnospiraceae</taxon>
        <taxon>Mediterraneibacter</taxon>
    </lineage>
</organism>